<organism evidence="18 19">
    <name type="scientific">Caldimicrobium thiodismutans</name>
    <dbReference type="NCBI Taxonomy" id="1653476"/>
    <lineage>
        <taxon>Bacteria</taxon>
        <taxon>Pseudomonadati</taxon>
        <taxon>Thermodesulfobacteriota</taxon>
        <taxon>Thermodesulfobacteria</taxon>
        <taxon>Thermodesulfobacteriales</taxon>
        <taxon>Thermodesulfobacteriaceae</taxon>
        <taxon>Caldimicrobium</taxon>
    </lineage>
</organism>
<dbReference type="CDD" id="cd06503">
    <property type="entry name" value="ATP-synt_Fo_b"/>
    <property type="match status" value="1"/>
</dbReference>
<dbReference type="Pfam" id="PF00430">
    <property type="entry name" value="ATP-synt_B"/>
    <property type="match status" value="1"/>
</dbReference>
<comment type="function">
    <text evidence="12">Component of the F(0) channel, it forms part of the peripheral stalk, linking F(1) to F(0). The b'-subunit is a diverged and duplicated form of b found in plants and photosynthetic bacteria.</text>
</comment>
<dbReference type="InterPro" id="IPR005864">
    <property type="entry name" value="ATP_synth_F0_bsu_bac"/>
</dbReference>
<evidence type="ECO:0000256" key="17">
    <source>
        <dbReference type="SAM" id="Coils"/>
    </source>
</evidence>
<dbReference type="InterPro" id="IPR002146">
    <property type="entry name" value="ATP_synth_b/b'su_bac/chlpt"/>
</dbReference>
<dbReference type="PANTHER" id="PTHR33445:SF1">
    <property type="entry name" value="ATP SYNTHASE SUBUNIT B"/>
    <property type="match status" value="1"/>
</dbReference>
<keyword evidence="7 15" id="KW-1133">Transmembrane helix</keyword>
<dbReference type="InterPro" id="IPR050059">
    <property type="entry name" value="ATP_synthase_B_chain"/>
</dbReference>
<comment type="subcellular location">
    <subcellularLocation>
        <location evidence="15">Cell membrane</location>
        <topology evidence="15">Single-pass membrane protein</topology>
    </subcellularLocation>
    <subcellularLocation>
        <location evidence="14">Endomembrane system</location>
        <topology evidence="14">Single-pass membrane protein</topology>
    </subcellularLocation>
</comment>
<evidence type="ECO:0000256" key="9">
    <source>
        <dbReference type="ARBA" id="ARBA00023136"/>
    </source>
</evidence>
<accession>A0A0U5BVQ3</accession>
<evidence type="ECO:0000256" key="7">
    <source>
        <dbReference type="ARBA" id="ARBA00022989"/>
    </source>
</evidence>
<keyword evidence="5 15" id="KW-0812">Transmembrane</keyword>
<comment type="function">
    <text evidence="11 15">F(1)F(0) ATP synthase produces ATP from ADP in the presence of a proton or sodium gradient. F-type ATPases consist of two structural domains, F(1) containing the extramembraneous catalytic core and F(0) containing the membrane proton channel, linked together by a central stalk and a peripheral stalk. During catalysis, ATP synthesis in the catalytic domain of F(1) is coupled via a rotary mechanism of the central stalk subunits to proton translocation.</text>
</comment>
<keyword evidence="17" id="KW-0175">Coiled coil</keyword>
<keyword evidence="19" id="KW-1185">Reference proteome</keyword>
<dbReference type="PATRIC" id="fig|1653476.3.peg.299"/>
<dbReference type="KEGG" id="cthi:THC_0295"/>
<feature type="transmembrane region" description="Helical" evidence="15">
    <location>
        <begin position="40"/>
        <end position="58"/>
    </location>
</feature>
<dbReference type="GO" id="GO:0046961">
    <property type="term" value="F:proton-transporting ATPase activity, rotational mechanism"/>
    <property type="evidence" value="ECO:0007669"/>
    <property type="project" value="TreeGrafter"/>
</dbReference>
<proteinExistence type="inferred from homology"/>
<reference evidence="19" key="2">
    <citation type="journal article" date="2016" name="Int. J. Syst. Evol. Microbiol.">
        <title>Caldimicrobium thiodismutans sp. nov., a sulfur-disproportionating bacterium isolated from a hot spring.</title>
        <authorList>
            <person name="Kojima H."/>
            <person name="Umezawa K."/>
            <person name="Fukui M."/>
        </authorList>
    </citation>
    <scope>NUCLEOTIDE SEQUENCE [LARGE SCALE GENOMIC DNA]</scope>
    <source>
        <strain evidence="19">TF1</strain>
    </source>
</reference>
<keyword evidence="2 15" id="KW-0813">Transport</keyword>
<dbReference type="GO" id="GO:0005886">
    <property type="term" value="C:plasma membrane"/>
    <property type="evidence" value="ECO:0007669"/>
    <property type="project" value="UniProtKB-SubCell"/>
</dbReference>
<dbReference type="Proteomes" id="UP000068196">
    <property type="component" value="Chromosome"/>
</dbReference>
<evidence type="ECO:0000256" key="16">
    <source>
        <dbReference type="RuleBase" id="RU003848"/>
    </source>
</evidence>
<evidence type="ECO:0000256" key="2">
    <source>
        <dbReference type="ARBA" id="ARBA00022448"/>
    </source>
</evidence>
<comment type="subunit">
    <text evidence="15">F-type ATPases have 2 components, F(1) - the catalytic core - and F(0) - the membrane proton channel. F(1) has five subunits: alpha(3), beta(3), gamma(1), delta(1), epsilon(1). F(0) has three main subunits: a(1), b(2) and c(10-14). The alpha and beta chains form an alternating ring which encloses part of the gamma chain. F(1) is attached to F(0) by a central stalk formed by the gamma and epsilon chains, while a peripheral stalk is formed by the delta and b chains.</text>
</comment>
<keyword evidence="8 15" id="KW-0406">Ion transport</keyword>
<keyword evidence="10 15" id="KW-0066">ATP synthesis</keyword>
<sequence>MKTFNKIFFLFVLLFGLSVGVGYSAEEGGHGVTPSQIKNLIWWSVNFLALIVLLYKLLKKPVVNFFKSRQENLLKQYEELLAKKKEAEAKYLELQEKVKNLKEEAETIYQNYIEQGIREKEKILEEAKLQAARLKEQAQLYISQEMEKAKDILRVELAQEAVKLAEEILRKNVTEEDQKVLYKNFVEQIKGRSLN</sequence>
<evidence type="ECO:0000313" key="19">
    <source>
        <dbReference type="Proteomes" id="UP000068196"/>
    </source>
</evidence>
<keyword evidence="9 15" id="KW-0472">Membrane</keyword>
<evidence type="ECO:0000256" key="15">
    <source>
        <dbReference type="HAMAP-Rule" id="MF_01398"/>
    </source>
</evidence>
<name>A0A0U5BVQ3_9BACT</name>
<gene>
    <name evidence="15" type="primary">atpF</name>
    <name evidence="18" type="ORF">THC_0295</name>
</gene>
<dbReference type="STRING" id="1653476.THC_0295"/>
<evidence type="ECO:0000256" key="12">
    <source>
        <dbReference type="ARBA" id="ARBA00025614"/>
    </source>
</evidence>
<dbReference type="GO" id="GO:0045259">
    <property type="term" value="C:proton-transporting ATP synthase complex"/>
    <property type="evidence" value="ECO:0007669"/>
    <property type="project" value="UniProtKB-KW"/>
</dbReference>
<dbReference type="AlphaFoldDB" id="A0A0U5BVQ3"/>
<comment type="similarity">
    <text evidence="1 15 16">Belongs to the ATPase B chain family.</text>
</comment>
<reference evidence="18 19" key="1">
    <citation type="journal article" date="2016" name="Int. J. Syst. Evol. Microbiol.">
        <title>Caldimicrobium thiodismutans sp. nov., a sulfur-disproportionating bacterium isolated from a hot spring, and emended description of the genus Caldimicrobium.</title>
        <authorList>
            <person name="Kojima H."/>
            <person name="Umezawa K."/>
            <person name="Fukui M."/>
        </authorList>
    </citation>
    <scope>NUCLEOTIDE SEQUENCE [LARGE SCALE GENOMIC DNA]</scope>
    <source>
        <strain evidence="18 19">TF1</strain>
    </source>
</reference>
<evidence type="ECO:0000256" key="4">
    <source>
        <dbReference type="ARBA" id="ARBA00022547"/>
    </source>
</evidence>
<keyword evidence="4 15" id="KW-0138">CF(0)</keyword>
<dbReference type="GO" id="GO:0012505">
    <property type="term" value="C:endomembrane system"/>
    <property type="evidence" value="ECO:0007669"/>
    <property type="project" value="UniProtKB-SubCell"/>
</dbReference>
<evidence type="ECO:0000256" key="11">
    <source>
        <dbReference type="ARBA" id="ARBA00025198"/>
    </source>
</evidence>
<evidence type="ECO:0000256" key="8">
    <source>
        <dbReference type="ARBA" id="ARBA00023065"/>
    </source>
</evidence>
<dbReference type="PANTHER" id="PTHR33445">
    <property type="entry name" value="ATP SYNTHASE SUBUNIT B', CHLOROPLASTIC"/>
    <property type="match status" value="1"/>
</dbReference>
<dbReference type="HAMAP" id="MF_01398">
    <property type="entry name" value="ATP_synth_b_bprime"/>
    <property type="match status" value="1"/>
</dbReference>
<dbReference type="NCBIfam" id="TIGR01144">
    <property type="entry name" value="ATP_synt_b"/>
    <property type="match status" value="1"/>
</dbReference>
<dbReference type="RefSeq" id="WP_068512297.1">
    <property type="nucleotide sequence ID" value="NZ_AP014945.1"/>
</dbReference>
<evidence type="ECO:0000256" key="3">
    <source>
        <dbReference type="ARBA" id="ARBA00022475"/>
    </source>
</evidence>
<dbReference type="EMBL" id="AP014945">
    <property type="protein sequence ID" value="BAU22693.1"/>
    <property type="molecule type" value="Genomic_DNA"/>
</dbReference>
<evidence type="ECO:0000256" key="13">
    <source>
        <dbReference type="ARBA" id="ARBA00026054"/>
    </source>
</evidence>
<evidence type="ECO:0000256" key="5">
    <source>
        <dbReference type="ARBA" id="ARBA00022692"/>
    </source>
</evidence>
<keyword evidence="6 15" id="KW-0375">Hydrogen ion transport</keyword>
<dbReference type="OrthoDB" id="5471016at2"/>
<comment type="subunit">
    <text evidence="13">F-type ATPases have 2 components, F(1) - the catalytic core - and F(0) - the membrane proton channel. F(1) has five subunits: alpha(3), beta(3), gamma(1), delta(1), epsilon(1). F(0) has four main subunits: a(1), b(2) and c(10-14). The alpha and beta chains form an alternating ring which encloses part of the gamma chain. F(1) is attached to F(0) by a central stalk formed by the gamma and epsilon chains, while a peripheral stalk is formed by the delta and b chains.</text>
</comment>
<evidence type="ECO:0000256" key="6">
    <source>
        <dbReference type="ARBA" id="ARBA00022781"/>
    </source>
</evidence>
<evidence type="ECO:0000256" key="10">
    <source>
        <dbReference type="ARBA" id="ARBA00023310"/>
    </source>
</evidence>
<evidence type="ECO:0000313" key="18">
    <source>
        <dbReference type="EMBL" id="BAU22693.1"/>
    </source>
</evidence>
<feature type="coiled-coil region" evidence="17">
    <location>
        <begin position="67"/>
        <end position="144"/>
    </location>
</feature>
<keyword evidence="3 15" id="KW-1003">Cell membrane</keyword>
<evidence type="ECO:0000256" key="1">
    <source>
        <dbReference type="ARBA" id="ARBA00005513"/>
    </source>
</evidence>
<evidence type="ECO:0000256" key="14">
    <source>
        <dbReference type="ARBA" id="ARBA00037847"/>
    </source>
</evidence>
<dbReference type="GO" id="GO:0046933">
    <property type="term" value="F:proton-transporting ATP synthase activity, rotational mechanism"/>
    <property type="evidence" value="ECO:0007669"/>
    <property type="project" value="UniProtKB-UniRule"/>
</dbReference>
<protein>
    <recommendedName>
        <fullName evidence="15">ATP synthase subunit b</fullName>
    </recommendedName>
    <alternativeName>
        <fullName evidence="15">ATP synthase F(0) sector subunit b</fullName>
    </alternativeName>
    <alternativeName>
        <fullName evidence="15">ATPase subunit I</fullName>
    </alternativeName>
    <alternativeName>
        <fullName evidence="15">F-type ATPase subunit b</fullName>
        <shortName evidence="15">F-ATPase subunit b</shortName>
    </alternativeName>
</protein>